<dbReference type="InterPro" id="IPR029071">
    <property type="entry name" value="Ubiquitin-like_domsf"/>
</dbReference>
<proteinExistence type="predicted"/>
<dbReference type="Proteomes" id="UP000299102">
    <property type="component" value="Unassembled WGS sequence"/>
</dbReference>
<feature type="compositionally biased region" description="Basic and acidic residues" evidence="2">
    <location>
        <begin position="111"/>
        <end position="121"/>
    </location>
</feature>
<evidence type="ECO:0000256" key="2">
    <source>
        <dbReference type="SAM" id="MobiDB-lite"/>
    </source>
</evidence>
<dbReference type="InterPro" id="IPR033593">
    <property type="entry name" value="N-RASSF"/>
</dbReference>
<evidence type="ECO:0000259" key="3">
    <source>
        <dbReference type="PROSITE" id="PS50200"/>
    </source>
</evidence>
<keyword evidence="5" id="KW-1185">Reference proteome</keyword>
<feature type="coiled-coil region" evidence="1">
    <location>
        <begin position="359"/>
        <end position="457"/>
    </location>
</feature>
<dbReference type="PANTHER" id="PTHR15286:SF1">
    <property type="entry name" value="FI07216P"/>
    <property type="match status" value="1"/>
</dbReference>
<dbReference type="InterPro" id="IPR000159">
    <property type="entry name" value="RA_dom"/>
</dbReference>
<dbReference type="Pfam" id="PF21801">
    <property type="entry name" value="ASPP2-like_RA"/>
    <property type="match status" value="1"/>
</dbReference>
<comment type="caution">
    <text evidence="4">The sequence shown here is derived from an EMBL/GenBank/DDBJ whole genome shotgun (WGS) entry which is preliminary data.</text>
</comment>
<evidence type="ECO:0000256" key="1">
    <source>
        <dbReference type="SAM" id="Coils"/>
    </source>
</evidence>
<keyword evidence="1" id="KW-0175">Coiled coil</keyword>
<dbReference type="STRING" id="151549.A0A4C1TVN0"/>
<name>A0A4C1TVN0_EUMVA</name>
<feature type="region of interest" description="Disordered" evidence="2">
    <location>
        <begin position="104"/>
        <end position="148"/>
    </location>
</feature>
<dbReference type="Gene3D" id="3.10.20.90">
    <property type="entry name" value="Phosphatidylinositol 3-kinase Catalytic Subunit, Chain A, domain 1"/>
    <property type="match status" value="1"/>
</dbReference>
<dbReference type="InterPro" id="IPR048942">
    <property type="entry name" value="ASPP2-like_RA"/>
</dbReference>
<dbReference type="GO" id="GO:0007165">
    <property type="term" value="P:signal transduction"/>
    <property type="evidence" value="ECO:0007669"/>
    <property type="project" value="InterPro"/>
</dbReference>
<feature type="coiled-coil region" evidence="1">
    <location>
        <begin position="220"/>
        <end position="247"/>
    </location>
</feature>
<feature type="domain" description="Ras-associating" evidence="3">
    <location>
        <begin position="27"/>
        <end position="107"/>
    </location>
</feature>
<dbReference type="PROSITE" id="PS50200">
    <property type="entry name" value="RA"/>
    <property type="match status" value="1"/>
</dbReference>
<evidence type="ECO:0000313" key="5">
    <source>
        <dbReference type="Proteomes" id="UP000299102"/>
    </source>
</evidence>
<accession>A0A4C1TVN0</accession>
<sequence length="492" mass="55364">MDDSSSSYSDEEVGVIARGRRLWVRGVRPHTTCADVVQALRHAPEAGGACDGEGVCACAGGGTQWVLAERWRGVERPLPQDACVLDVLAAWGDARHEVRLSLRRASSGEEDSGRDSDECARRDRKHKDRRRAPTPPPRPRRQPRDPAARLAAVIQHQSRTIHQQLDKLRIVRNGCTLVQLEKRTLMSDNSGGAKLAYLRPNLPTYPHQPSAGSDSDQGGAQLFLSALKEQEKLIDELEDQTHKNRMEKHGTNYLLESYLSDLGRCNEVNDSQAGNSDSGVGVGSGTPPRRHTKHKSRRERHLMREHYFTKELTDICQVNADRLLPIQNDTDSEASTDELTRIKEEIGILEKMAIINKRLHREEELVVRLTAKVKRYMDENRVNSCQTVPQVKTMLDKIQEELDITTKQMHENAAELTNAECEIENRMKILEELTVELEKEESQNIILEKHLKEAASRHPIALQDNYVPLLGPSADIVLQNYSGTGYVLDTLV</sequence>
<feature type="compositionally biased region" description="Basic residues" evidence="2">
    <location>
        <begin position="122"/>
        <end position="132"/>
    </location>
</feature>
<feature type="compositionally biased region" description="Polar residues" evidence="2">
    <location>
        <begin position="268"/>
        <end position="277"/>
    </location>
</feature>
<feature type="region of interest" description="Disordered" evidence="2">
    <location>
        <begin position="266"/>
        <end position="299"/>
    </location>
</feature>
<gene>
    <name evidence="4" type="primary">rassf10</name>
    <name evidence="4" type="ORF">EVAR_102635_1</name>
</gene>
<dbReference type="SUPFAM" id="SSF54236">
    <property type="entry name" value="Ubiquitin-like"/>
    <property type="match status" value="1"/>
</dbReference>
<dbReference type="OrthoDB" id="10034447at2759"/>
<dbReference type="EMBL" id="BGZK01000090">
    <property type="protein sequence ID" value="GBP17776.1"/>
    <property type="molecule type" value="Genomic_DNA"/>
</dbReference>
<reference evidence="4 5" key="1">
    <citation type="journal article" date="2019" name="Commun. Biol.">
        <title>The bagworm genome reveals a unique fibroin gene that provides high tensile strength.</title>
        <authorList>
            <person name="Kono N."/>
            <person name="Nakamura H."/>
            <person name="Ohtoshi R."/>
            <person name="Tomita M."/>
            <person name="Numata K."/>
            <person name="Arakawa K."/>
        </authorList>
    </citation>
    <scope>NUCLEOTIDE SEQUENCE [LARGE SCALE GENOMIC DNA]</scope>
</reference>
<protein>
    <submittedName>
        <fullName evidence="4">Ras association domain-containing protein 10</fullName>
    </submittedName>
</protein>
<evidence type="ECO:0000313" key="4">
    <source>
        <dbReference type="EMBL" id="GBP17776.1"/>
    </source>
</evidence>
<dbReference type="PANTHER" id="PTHR15286">
    <property type="entry name" value="RAS-ASSOCIATING DOMAIN CONTAINING PROTEIN"/>
    <property type="match status" value="1"/>
</dbReference>
<dbReference type="AlphaFoldDB" id="A0A4C1TVN0"/>
<organism evidence="4 5">
    <name type="scientific">Eumeta variegata</name>
    <name type="common">Bagworm moth</name>
    <name type="synonym">Eumeta japonica</name>
    <dbReference type="NCBI Taxonomy" id="151549"/>
    <lineage>
        <taxon>Eukaryota</taxon>
        <taxon>Metazoa</taxon>
        <taxon>Ecdysozoa</taxon>
        <taxon>Arthropoda</taxon>
        <taxon>Hexapoda</taxon>
        <taxon>Insecta</taxon>
        <taxon>Pterygota</taxon>
        <taxon>Neoptera</taxon>
        <taxon>Endopterygota</taxon>
        <taxon>Lepidoptera</taxon>
        <taxon>Glossata</taxon>
        <taxon>Ditrysia</taxon>
        <taxon>Tineoidea</taxon>
        <taxon>Psychidae</taxon>
        <taxon>Oiketicinae</taxon>
        <taxon>Eumeta</taxon>
    </lineage>
</organism>
<feature type="compositionally biased region" description="Basic residues" evidence="2">
    <location>
        <begin position="288"/>
        <end position="299"/>
    </location>
</feature>